<dbReference type="GeneID" id="17091056"/>
<accession>M2X7I3</accession>
<dbReference type="RefSeq" id="XP_005709005.1">
    <property type="nucleotide sequence ID" value="XM_005708948.1"/>
</dbReference>
<protein>
    <submittedName>
        <fullName evidence="1">Uncharacterized protein</fullName>
    </submittedName>
</protein>
<proteinExistence type="predicted"/>
<dbReference type="InterPro" id="IPR012674">
    <property type="entry name" value="Calycin"/>
</dbReference>
<dbReference type="AlphaFoldDB" id="M2X7I3"/>
<evidence type="ECO:0000313" key="2">
    <source>
        <dbReference type="Proteomes" id="UP000030680"/>
    </source>
</evidence>
<dbReference type="OrthoDB" id="7404at2759"/>
<organism evidence="1 2">
    <name type="scientific">Galdieria sulphuraria</name>
    <name type="common">Red alga</name>
    <dbReference type="NCBI Taxonomy" id="130081"/>
    <lineage>
        <taxon>Eukaryota</taxon>
        <taxon>Rhodophyta</taxon>
        <taxon>Bangiophyceae</taxon>
        <taxon>Galdieriales</taxon>
        <taxon>Galdieriaceae</taxon>
        <taxon>Galdieria</taxon>
    </lineage>
</organism>
<dbReference type="Proteomes" id="UP000030680">
    <property type="component" value="Unassembled WGS sequence"/>
</dbReference>
<name>M2X7I3_GALSU</name>
<dbReference type="Gene3D" id="2.40.128.20">
    <property type="match status" value="2"/>
</dbReference>
<reference evidence="2" key="1">
    <citation type="journal article" date="2013" name="Science">
        <title>Gene transfer from bacteria and archaea facilitated evolution of an extremophilic eukaryote.</title>
        <authorList>
            <person name="Schonknecht G."/>
            <person name="Chen W.H."/>
            <person name="Ternes C.M."/>
            <person name="Barbier G.G."/>
            <person name="Shrestha R.P."/>
            <person name="Stanke M."/>
            <person name="Brautigam A."/>
            <person name="Baker B.J."/>
            <person name="Banfield J.F."/>
            <person name="Garavito R.M."/>
            <person name="Carr K."/>
            <person name="Wilkerson C."/>
            <person name="Rensing S.A."/>
            <person name="Gagneul D."/>
            <person name="Dickenson N.E."/>
            <person name="Oesterhelt C."/>
            <person name="Lercher M.J."/>
            <person name="Weber A.P."/>
        </authorList>
    </citation>
    <scope>NUCLEOTIDE SEQUENCE [LARGE SCALE GENOMIC DNA]</scope>
    <source>
        <strain evidence="2">074W</strain>
    </source>
</reference>
<dbReference type="KEGG" id="gsl:Gasu_02610"/>
<gene>
    <name evidence="1" type="ORF">Gasu_02610</name>
</gene>
<evidence type="ECO:0000313" key="1">
    <source>
        <dbReference type="EMBL" id="EME32485.1"/>
    </source>
</evidence>
<dbReference type="Gramene" id="EME32485">
    <property type="protein sequence ID" value="EME32485"/>
    <property type="gene ID" value="Gasu_02610"/>
</dbReference>
<dbReference type="EMBL" id="KB454485">
    <property type="protein sequence ID" value="EME32485.1"/>
    <property type="molecule type" value="Genomic_DNA"/>
</dbReference>
<sequence length="317" mass="36855">MKGDDPLQLKGVWHGTCLEFSTVDAKELSNSLYEQTLDKIQDTGPQSFSAVLEFSIDQGERKTLETFRNEIFQRTLALFTDQSYSLEYKEVKLPFCDIIAADVTEFCLVISEQTRIRCFVLYDFDFRLSRIILLRESREATKLRADSVVRRLAVEEYCGCWIGQGVRIKLTNPVQEEVAIHSMVRILWDQEAAIRKSICIRSLQNEETITKDKRNASDFKSDRWLYLRDNSQDTVTSYGSLVNEYMATFSVDMEQNVLFLLPFECFLQAPTFLHADHAFHFEFGCMINRSWRKRQSRLYSRRGFPLSGLLVSEQSSD</sequence>
<keyword evidence="2" id="KW-1185">Reference proteome</keyword>